<organism evidence="1 2">
    <name type="scientific">Clunio marinus</name>
    <dbReference type="NCBI Taxonomy" id="568069"/>
    <lineage>
        <taxon>Eukaryota</taxon>
        <taxon>Metazoa</taxon>
        <taxon>Ecdysozoa</taxon>
        <taxon>Arthropoda</taxon>
        <taxon>Hexapoda</taxon>
        <taxon>Insecta</taxon>
        <taxon>Pterygota</taxon>
        <taxon>Neoptera</taxon>
        <taxon>Endopterygota</taxon>
        <taxon>Diptera</taxon>
        <taxon>Nematocera</taxon>
        <taxon>Chironomoidea</taxon>
        <taxon>Chironomidae</taxon>
        <taxon>Clunio</taxon>
    </lineage>
</organism>
<reference evidence="1 2" key="1">
    <citation type="submission" date="2015-04" db="EMBL/GenBank/DDBJ databases">
        <authorList>
            <person name="Syromyatnikov M.Y."/>
            <person name="Popov V.N."/>
        </authorList>
    </citation>
    <scope>NUCLEOTIDE SEQUENCE [LARGE SCALE GENOMIC DNA]</scope>
</reference>
<evidence type="ECO:0000313" key="1">
    <source>
        <dbReference type="EMBL" id="CRK94853.1"/>
    </source>
</evidence>
<proteinExistence type="predicted"/>
<dbReference type="EMBL" id="CVRI01000040">
    <property type="protein sequence ID" value="CRK94853.1"/>
    <property type="molecule type" value="Genomic_DNA"/>
</dbReference>
<keyword evidence="2" id="KW-1185">Reference proteome</keyword>
<sequence>MQSLFRHNLGHMTSSTVMSKFRCKKDMFADKLQGLPNGCCFGMRRNEKEVLMFLRRFLHPRSNIYNSFTEQDEISQCKLQTNYLHMHLHVDYDNKQKTLPGVRGSINFIYIQIELINSPKIFLDILFNLHYVNKSTQSDGIKNSL</sequence>
<accession>A0A1J1I3I3</accession>
<gene>
    <name evidence="1" type="ORF">CLUMA_CG008345</name>
</gene>
<dbReference type="Proteomes" id="UP000183832">
    <property type="component" value="Unassembled WGS sequence"/>
</dbReference>
<name>A0A1J1I3I3_9DIPT</name>
<dbReference type="AlphaFoldDB" id="A0A1J1I3I3"/>
<protein>
    <submittedName>
        <fullName evidence="1">CLUMA_CG008345, isoform A</fullName>
    </submittedName>
</protein>
<evidence type="ECO:0000313" key="2">
    <source>
        <dbReference type="Proteomes" id="UP000183832"/>
    </source>
</evidence>